<geneLocation type="plasmid" evidence="3">
    <name>pMaq22A_5p DNA</name>
</geneLocation>
<feature type="region of interest" description="Disordered" evidence="1">
    <location>
        <begin position="147"/>
        <end position="250"/>
    </location>
</feature>
<evidence type="ECO:0000256" key="1">
    <source>
        <dbReference type="SAM" id="MobiDB-lite"/>
    </source>
</evidence>
<reference evidence="2 3" key="1">
    <citation type="journal article" date="2015" name="Genome Announc.">
        <title>Complete Genome Sequence of Methylobacterium aquaticum Strain 22A, Isolated from Racomitrium japonicum Moss.</title>
        <authorList>
            <person name="Tani A."/>
            <person name="Ogura Y."/>
            <person name="Hayashi T."/>
            <person name="Kimbara K."/>
        </authorList>
    </citation>
    <scope>NUCLEOTIDE SEQUENCE [LARGE SCALE GENOMIC DNA]</scope>
    <source>
        <strain evidence="2 3">MA-22A</strain>
        <plasmid evidence="3">Plasmid pMaq22A_5p DNA</plasmid>
    </source>
</reference>
<keyword evidence="2" id="KW-0614">Plasmid</keyword>
<feature type="compositionally biased region" description="Basic residues" evidence="1">
    <location>
        <begin position="240"/>
        <end position="250"/>
    </location>
</feature>
<proteinExistence type="predicted"/>
<feature type="region of interest" description="Disordered" evidence="1">
    <location>
        <begin position="1"/>
        <end position="27"/>
    </location>
</feature>
<organism evidence="2 3">
    <name type="scientific">Methylobacterium aquaticum</name>
    <dbReference type="NCBI Taxonomy" id="270351"/>
    <lineage>
        <taxon>Bacteria</taxon>
        <taxon>Pseudomonadati</taxon>
        <taxon>Pseudomonadota</taxon>
        <taxon>Alphaproteobacteria</taxon>
        <taxon>Hyphomicrobiales</taxon>
        <taxon>Methylobacteriaceae</taxon>
        <taxon>Methylobacterium</taxon>
    </lineage>
</organism>
<dbReference type="Proteomes" id="UP000061432">
    <property type="component" value="Plasmid pMaq22A_5p"/>
</dbReference>
<dbReference type="EMBL" id="AP014709">
    <property type="protein sequence ID" value="BAR47388.1"/>
    <property type="molecule type" value="Genomic_DNA"/>
</dbReference>
<feature type="compositionally biased region" description="Basic and acidic residues" evidence="1">
    <location>
        <begin position="228"/>
        <end position="239"/>
    </location>
</feature>
<gene>
    <name evidence="2" type="ORF">Maq22A_5p70235</name>
</gene>
<protein>
    <submittedName>
        <fullName evidence="2">Uncharacterized protein</fullName>
    </submittedName>
</protein>
<dbReference type="AlphaFoldDB" id="A0A1Y0Z983"/>
<name>A0A1Y0Z983_9HYPH</name>
<dbReference type="KEGG" id="maqu:Maq22A_5p70235"/>
<evidence type="ECO:0000313" key="3">
    <source>
        <dbReference type="Proteomes" id="UP000061432"/>
    </source>
</evidence>
<accession>A0A1Y0Z983</accession>
<sequence>MPLPEPKTQRGTKTAHRGVLPTAPHGSPNEVLASVPAGFVQAVLIKHCSVLGPSPSELFPSIPSPFAWKSLLRKPARRSFTVEIKHSATSGRTFIPARPRQALDRAKPLPGPASAALSVFEPKLSSTSGTPKATQPRRILPSLIAWEPSQPEPEPQAQPEGPLPRVRRALPAQTDDEAPRRRSRPPKLRREPKAAVEAAIPVLSPPRVESPVRSQAVPRTLAHSPRNARPDGAELPRAERWKRRLPRACW</sequence>
<reference evidence="3" key="2">
    <citation type="submission" date="2015-01" db="EMBL/GenBank/DDBJ databases">
        <title>Complete genome sequence of Methylobacterium aquaticum strain 22A.</title>
        <authorList>
            <person name="Tani A."/>
            <person name="Ogura Y."/>
            <person name="Hayashi T."/>
        </authorList>
    </citation>
    <scope>NUCLEOTIDE SEQUENCE [LARGE SCALE GENOMIC DNA]</scope>
    <source>
        <strain evidence="3">MA-22A</strain>
        <plasmid evidence="3">Plasmid pMaq22A_5p DNA</plasmid>
    </source>
</reference>
<evidence type="ECO:0000313" key="2">
    <source>
        <dbReference type="EMBL" id="BAR47388.1"/>
    </source>
</evidence>